<sequence length="453" mass="50034">MTTAAHRRRAIALRASRRRHDRASSGHAAARAWYSPRKQAPSRVAGVLADALLTTGWQAGDMIAAVRAVVPGRPAWARRLVGTVLLAYPRAPADRPRELRRFLSSVSRVPRVAVRLRLVAPARVVRMRWGVPPIGDLAALAAFLGVDGDALDWFADRREINRQARDEKLRHYRYRWLRHRLIEAPKQRLRTMQRQVLDEILSAVPVHDGVHGFVPGRGVHTFAAAHAGHAVLVSLDLRAFFSSITAARIYGLFHGMGYPEPVAHALTALTTTSTPAQVLRAASDAHLAALLRRPHLPQGAPTSPALANLCAFRLDRRLSALATRFGLTYARYADDLAFSGDRQPAALVPLVSRIVEDEGFRLHPHKTRVRRQSQRQSLAGLVVNTRPAVSRADYDRLRAILHDAAVNGLAAANRDNHPDFAAHLAGRVAWLSHRHPSRAAKLHALLDRARSEG</sequence>
<evidence type="ECO:0000256" key="5">
    <source>
        <dbReference type="ARBA" id="ARBA00022842"/>
    </source>
</evidence>
<dbReference type="SUPFAM" id="SSF56672">
    <property type="entry name" value="DNA/RNA polymerases"/>
    <property type="match status" value="1"/>
</dbReference>
<dbReference type="EMBL" id="CP126980">
    <property type="protein sequence ID" value="WIM99720.1"/>
    <property type="molecule type" value="Genomic_DNA"/>
</dbReference>
<dbReference type="EC" id="2.7.7.49" evidence="1"/>
<keyword evidence="2 11" id="KW-0808">Transferase</keyword>
<feature type="domain" description="Reverse transcriptase" evidence="10">
    <location>
        <begin position="163"/>
        <end position="383"/>
    </location>
</feature>
<comment type="catalytic activity">
    <reaction evidence="9">
        <text>DNA(n) + a 2'-deoxyribonucleoside 5'-triphosphate = DNA(n+1) + diphosphate</text>
        <dbReference type="Rhea" id="RHEA:22508"/>
        <dbReference type="Rhea" id="RHEA-COMP:17339"/>
        <dbReference type="Rhea" id="RHEA-COMP:17340"/>
        <dbReference type="ChEBI" id="CHEBI:33019"/>
        <dbReference type="ChEBI" id="CHEBI:61560"/>
        <dbReference type="ChEBI" id="CHEBI:173112"/>
        <dbReference type="EC" id="2.7.7.49"/>
    </reaction>
</comment>
<dbReference type="Pfam" id="PF00078">
    <property type="entry name" value="RVT_1"/>
    <property type="match status" value="1"/>
</dbReference>
<dbReference type="PANTHER" id="PTHR34047">
    <property type="entry name" value="NUCLEAR INTRON MATURASE 1, MITOCHONDRIAL-RELATED"/>
    <property type="match status" value="1"/>
</dbReference>
<protein>
    <recommendedName>
        <fullName evidence="1">RNA-directed DNA polymerase</fullName>
        <ecNumber evidence="1">2.7.7.49</ecNumber>
    </recommendedName>
</protein>
<keyword evidence="3 11" id="KW-0548">Nucleotidyltransferase</keyword>
<dbReference type="PANTHER" id="PTHR34047:SF7">
    <property type="entry name" value="RNA-DIRECTED DNA POLYMERASE"/>
    <property type="match status" value="1"/>
</dbReference>
<comment type="similarity">
    <text evidence="8">Belongs to the bacterial reverse transcriptase family.</text>
</comment>
<dbReference type="PROSITE" id="PS50878">
    <property type="entry name" value="RT_POL"/>
    <property type="match status" value="1"/>
</dbReference>
<evidence type="ECO:0000256" key="9">
    <source>
        <dbReference type="ARBA" id="ARBA00048173"/>
    </source>
</evidence>
<evidence type="ECO:0000256" key="4">
    <source>
        <dbReference type="ARBA" id="ARBA00022723"/>
    </source>
</evidence>
<dbReference type="Proteomes" id="UP001240150">
    <property type="component" value="Chromosome"/>
</dbReference>
<evidence type="ECO:0000256" key="3">
    <source>
        <dbReference type="ARBA" id="ARBA00022695"/>
    </source>
</evidence>
<dbReference type="InterPro" id="IPR051083">
    <property type="entry name" value="GrpII_Intron_Splice-Mob/Def"/>
</dbReference>
<proteinExistence type="inferred from homology"/>
<gene>
    <name evidence="11" type="ORF">ACTOB_003381</name>
</gene>
<evidence type="ECO:0000313" key="11">
    <source>
        <dbReference type="EMBL" id="WIM99720.1"/>
    </source>
</evidence>
<dbReference type="GO" id="GO:0003964">
    <property type="term" value="F:RNA-directed DNA polymerase activity"/>
    <property type="evidence" value="ECO:0007669"/>
    <property type="project" value="UniProtKB-KW"/>
</dbReference>
<evidence type="ECO:0000256" key="6">
    <source>
        <dbReference type="ARBA" id="ARBA00022918"/>
    </source>
</evidence>
<evidence type="ECO:0000256" key="2">
    <source>
        <dbReference type="ARBA" id="ARBA00022679"/>
    </source>
</evidence>
<dbReference type="PRINTS" id="PR00866">
    <property type="entry name" value="RNADNAPOLMS"/>
</dbReference>
<organism evidence="11 12">
    <name type="scientific">Actinoplanes oblitus</name>
    <dbReference type="NCBI Taxonomy" id="3040509"/>
    <lineage>
        <taxon>Bacteria</taxon>
        <taxon>Bacillati</taxon>
        <taxon>Actinomycetota</taxon>
        <taxon>Actinomycetes</taxon>
        <taxon>Micromonosporales</taxon>
        <taxon>Micromonosporaceae</taxon>
        <taxon>Actinoplanes</taxon>
    </lineage>
</organism>
<dbReference type="InterPro" id="IPR043502">
    <property type="entry name" value="DNA/RNA_pol_sf"/>
</dbReference>
<evidence type="ECO:0000259" key="10">
    <source>
        <dbReference type="PROSITE" id="PS50878"/>
    </source>
</evidence>
<keyword evidence="5" id="KW-0460">Magnesium</keyword>
<name>A0ABY8WUW5_9ACTN</name>
<dbReference type="InterPro" id="IPR000123">
    <property type="entry name" value="Reverse_transcriptase_msDNA"/>
</dbReference>
<dbReference type="CDD" id="cd03487">
    <property type="entry name" value="RT_Bac_retron_II"/>
    <property type="match status" value="1"/>
</dbReference>
<evidence type="ECO:0000256" key="1">
    <source>
        <dbReference type="ARBA" id="ARBA00012493"/>
    </source>
</evidence>
<evidence type="ECO:0000256" key="7">
    <source>
        <dbReference type="ARBA" id="ARBA00023118"/>
    </source>
</evidence>
<dbReference type="InterPro" id="IPR000477">
    <property type="entry name" value="RT_dom"/>
</dbReference>
<evidence type="ECO:0000313" key="12">
    <source>
        <dbReference type="Proteomes" id="UP001240150"/>
    </source>
</evidence>
<reference evidence="11 12" key="1">
    <citation type="submission" date="2023-06" db="EMBL/GenBank/DDBJ databases">
        <authorList>
            <person name="Yushchuk O."/>
            <person name="Binda E."/>
            <person name="Ruckert-Reed C."/>
            <person name="Fedorenko V."/>
            <person name="Kalinowski J."/>
            <person name="Marinelli F."/>
        </authorList>
    </citation>
    <scope>NUCLEOTIDE SEQUENCE [LARGE SCALE GENOMIC DNA]</scope>
    <source>
        <strain evidence="11 12">NRRL 3884</strain>
    </source>
</reference>
<accession>A0ABY8WUW5</accession>
<keyword evidence="7" id="KW-0051">Antiviral defense</keyword>
<keyword evidence="12" id="KW-1185">Reference proteome</keyword>
<keyword evidence="6 11" id="KW-0695">RNA-directed DNA polymerase</keyword>
<dbReference type="RefSeq" id="WP_284921158.1">
    <property type="nucleotide sequence ID" value="NZ_CP126980.1"/>
</dbReference>
<keyword evidence="4" id="KW-0479">Metal-binding</keyword>
<evidence type="ECO:0000256" key="8">
    <source>
        <dbReference type="ARBA" id="ARBA00034120"/>
    </source>
</evidence>